<evidence type="ECO:0000313" key="1">
    <source>
        <dbReference type="EMBL" id="AEG15192.1"/>
    </source>
</evidence>
<accession>A0AAU8PN16</accession>
<proteinExistence type="predicted"/>
<dbReference type="KEGG" id="dku:Desku_1612"/>
<dbReference type="AlphaFoldDB" id="A0AAU8PN16"/>
<protein>
    <submittedName>
        <fullName evidence="1">Uncharacterized protein</fullName>
    </submittedName>
</protein>
<evidence type="ECO:0000313" key="2">
    <source>
        <dbReference type="Proteomes" id="UP000009229"/>
    </source>
</evidence>
<organism evidence="1 2">
    <name type="scientific">Desulfofundulus kuznetsovii (strain DSM 6115 / VKM B-1805 / 17)</name>
    <name type="common">Desulfotomaculum kuznetsovii</name>
    <dbReference type="NCBI Taxonomy" id="760568"/>
    <lineage>
        <taxon>Bacteria</taxon>
        <taxon>Bacillati</taxon>
        <taxon>Bacillota</taxon>
        <taxon>Clostridia</taxon>
        <taxon>Eubacteriales</taxon>
        <taxon>Peptococcaceae</taxon>
        <taxon>Desulfofundulus</taxon>
    </lineage>
</organism>
<name>A0AAU8PN16_DESK7</name>
<reference evidence="2" key="1">
    <citation type="submission" date="2011-05" db="EMBL/GenBank/DDBJ databases">
        <title>Complete sequence of Desulfotomaculum kuznetsovii DSM 6115.</title>
        <authorList>
            <person name="Lucas S."/>
            <person name="Han J."/>
            <person name="Lapidus A."/>
            <person name="Cheng J.-F."/>
            <person name="Goodwin L."/>
            <person name="Pitluck S."/>
            <person name="Peters L."/>
            <person name="Mikhailova N."/>
            <person name="Lu M."/>
            <person name="Saunders E."/>
            <person name="Han C."/>
            <person name="Tapia R."/>
            <person name="Land M."/>
            <person name="Hauser L."/>
            <person name="Kyrpides N."/>
            <person name="Ivanova N."/>
            <person name="Pagani I."/>
            <person name="Nazina T."/>
            <person name="Ivanova A."/>
            <person name="Parshina S."/>
            <person name="Kuever J."/>
            <person name="Muyzer G."/>
            <person name="Plugge C."/>
            <person name="Stams A."/>
            <person name="Woyke T."/>
        </authorList>
    </citation>
    <scope>NUCLEOTIDE SEQUENCE [LARGE SCALE GENOMIC DNA]</scope>
    <source>
        <strain evidence="2">DSM 6115 / VKM B-1805 / 17</strain>
    </source>
</reference>
<dbReference type="EMBL" id="CP002770">
    <property type="protein sequence ID" value="AEG15192.1"/>
    <property type="molecule type" value="Genomic_DNA"/>
</dbReference>
<sequence length="98" mass="10776">MDANFGAYREVAEKTITELSSRIKHAYPELAVPVDALINAARLAELSGLLVFFQEKNDIPPDIAKAIDEFAGEVEPLMRDISSRLNLFLLGGTGNDRD</sequence>
<dbReference type="Proteomes" id="UP000009229">
    <property type="component" value="Chromosome"/>
</dbReference>
<gene>
    <name evidence="1" type="ordered locus">Desku_1612</name>
</gene>
<keyword evidence="2" id="KW-1185">Reference proteome</keyword>
<dbReference type="RefSeq" id="WP_013822707.1">
    <property type="nucleotide sequence ID" value="NC_015573.1"/>
</dbReference>